<dbReference type="AlphaFoldDB" id="A0A914B4J4"/>
<keyword evidence="4 5" id="KW-0472">Membrane</keyword>
<dbReference type="Pfam" id="PF02931">
    <property type="entry name" value="Neur_chan_LBD"/>
    <property type="match status" value="1"/>
</dbReference>
<keyword evidence="3 5" id="KW-1133">Transmembrane helix</keyword>
<evidence type="ECO:0000313" key="9">
    <source>
        <dbReference type="EnsemblMetazoa" id="XP_038070406.1"/>
    </source>
</evidence>
<dbReference type="Pfam" id="PF02932">
    <property type="entry name" value="Neur_chan_memb"/>
    <property type="match status" value="1"/>
</dbReference>
<name>A0A914B4J4_PATMI</name>
<dbReference type="Proteomes" id="UP000887568">
    <property type="component" value="Unplaced"/>
</dbReference>
<keyword evidence="10" id="KW-1185">Reference proteome</keyword>
<keyword evidence="5" id="KW-0406">Ion transport</keyword>
<dbReference type="InterPro" id="IPR036734">
    <property type="entry name" value="Neur_chan_lig-bd_sf"/>
</dbReference>
<feature type="transmembrane region" description="Helical" evidence="5">
    <location>
        <begin position="274"/>
        <end position="292"/>
    </location>
</feature>
<feature type="chain" id="PRO_5038160508" evidence="5">
    <location>
        <begin position="23"/>
        <end position="536"/>
    </location>
</feature>
<evidence type="ECO:0000256" key="5">
    <source>
        <dbReference type="RuleBase" id="RU000687"/>
    </source>
</evidence>
<dbReference type="OrthoDB" id="10031028at2759"/>
<feature type="compositionally biased region" description="Basic and acidic residues" evidence="6">
    <location>
        <begin position="429"/>
        <end position="438"/>
    </location>
</feature>
<dbReference type="RefSeq" id="XP_038070406.1">
    <property type="nucleotide sequence ID" value="XM_038214478.1"/>
</dbReference>
<dbReference type="InterPro" id="IPR038050">
    <property type="entry name" value="Neuro_actylchol_rec"/>
</dbReference>
<keyword evidence="5" id="KW-0407">Ion channel</keyword>
<dbReference type="OMA" id="MNIIVPC"/>
<dbReference type="SUPFAM" id="SSF63712">
    <property type="entry name" value="Nicotinic receptor ligand binding domain-like"/>
    <property type="match status" value="1"/>
</dbReference>
<evidence type="ECO:0000256" key="3">
    <source>
        <dbReference type="ARBA" id="ARBA00022989"/>
    </source>
</evidence>
<dbReference type="GO" id="GO:0004888">
    <property type="term" value="F:transmembrane signaling receptor activity"/>
    <property type="evidence" value="ECO:0007669"/>
    <property type="project" value="InterPro"/>
</dbReference>
<feature type="transmembrane region" description="Helical" evidence="5">
    <location>
        <begin position="513"/>
        <end position="531"/>
    </location>
</feature>
<dbReference type="InterPro" id="IPR018000">
    <property type="entry name" value="Neurotransmitter_ion_chnl_CS"/>
</dbReference>
<dbReference type="CDD" id="cd18989">
    <property type="entry name" value="LGIC_ECD_cation"/>
    <property type="match status" value="1"/>
</dbReference>
<feature type="transmembrane region" description="Helical" evidence="5">
    <location>
        <begin position="304"/>
        <end position="329"/>
    </location>
</feature>
<dbReference type="GO" id="GO:0016020">
    <property type="term" value="C:membrane"/>
    <property type="evidence" value="ECO:0007669"/>
    <property type="project" value="UniProtKB-SubCell"/>
</dbReference>
<feature type="domain" description="Neurotransmitter-gated ion-channel ligand-binding" evidence="7">
    <location>
        <begin position="40"/>
        <end position="241"/>
    </location>
</feature>
<dbReference type="FunFam" id="1.20.58.390:FF:000073">
    <property type="entry name" value="Neuronal acetylcholine receptor subunit alpha-9-II"/>
    <property type="match status" value="1"/>
</dbReference>
<evidence type="ECO:0000256" key="4">
    <source>
        <dbReference type="ARBA" id="ARBA00023136"/>
    </source>
</evidence>
<dbReference type="InterPro" id="IPR006029">
    <property type="entry name" value="Neurotrans-gated_channel_TM"/>
</dbReference>
<dbReference type="Gene3D" id="2.70.170.10">
    <property type="entry name" value="Neurotransmitter-gated ion-channel ligand-binding domain"/>
    <property type="match status" value="1"/>
</dbReference>
<accession>A0A914B4J4</accession>
<dbReference type="PANTHER" id="PTHR18945">
    <property type="entry name" value="NEUROTRANSMITTER GATED ION CHANNEL"/>
    <property type="match status" value="1"/>
</dbReference>
<dbReference type="PROSITE" id="PS00236">
    <property type="entry name" value="NEUROTR_ION_CHANNEL"/>
    <property type="match status" value="1"/>
</dbReference>
<feature type="signal peptide" evidence="5">
    <location>
        <begin position="1"/>
        <end position="22"/>
    </location>
</feature>
<comment type="similarity">
    <text evidence="5">Belongs to the ligand-gated ion channel (TC 1.A.9) family.</text>
</comment>
<sequence>MRRWTVCLALLVLLGSFQSGSPHPRNRPSARDSGVDDHVRLLKTLLNDSVYPEHTRPTKDQSKPTPVKFGLELNAIIDLDEPKQLLKTQVTVILNWIDEYLSWDTHDFAVPEMRIPSSKLWLPDVTLRNSADSVNFMLEDRQVRVKPSGEIEFRAFIVITSFCKINFAFFPYDEQSCQLKFRAWTYPREQVIFIPGDEFNANDTEEHGEWMISEMKGKVEEYDEDHGSFSDFVVSIALIRRPQFYVMNIIVPCLIIYCLTLFSFCLPCDSGEKIGLGITILLSLTVFMLISADMMPPTSDNFPLIGQFYTATMVLVAASVGMSVMVLNFNHRPPGARRAPEWMRRLLLQSRCSKCVSLRGMQSFNVMRATNDTEQPTGVVTYTLSPSAKTTKSSCISEDYSAGGDDPAPEAGTPGMVRYPSSPKLGRPVSRDRSKEQVGEAGETGLQTTLDIVSPLGAPRQDGAAHGASPALERLLTNISGDLKKLVEHKEEEKEEEAIVDEWKLLAKAVDRIFLFMFVGASILLTVVLGSEMLRR</sequence>
<keyword evidence="5" id="KW-0732">Signal</keyword>
<evidence type="ECO:0000259" key="7">
    <source>
        <dbReference type="Pfam" id="PF02931"/>
    </source>
</evidence>
<dbReference type="Gene3D" id="1.20.58.390">
    <property type="entry name" value="Neurotransmitter-gated ion-channel transmembrane domain"/>
    <property type="match status" value="2"/>
</dbReference>
<evidence type="ECO:0000256" key="6">
    <source>
        <dbReference type="SAM" id="MobiDB-lite"/>
    </source>
</evidence>
<dbReference type="GeneID" id="119739505"/>
<dbReference type="InterPro" id="IPR006201">
    <property type="entry name" value="Neur_channel"/>
</dbReference>
<keyword evidence="5" id="KW-0813">Transport</keyword>
<dbReference type="PRINTS" id="PR00252">
    <property type="entry name" value="NRIONCHANNEL"/>
</dbReference>
<proteinExistence type="inferred from homology"/>
<protein>
    <submittedName>
        <fullName evidence="9">Uncharacterized protein</fullName>
    </submittedName>
</protein>
<dbReference type="FunFam" id="2.70.170.10:FF:000028">
    <property type="entry name" value="AcetylCholine Receptor"/>
    <property type="match status" value="1"/>
</dbReference>
<dbReference type="GO" id="GO:0005230">
    <property type="term" value="F:extracellular ligand-gated monoatomic ion channel activity"/>
    <property type="evidence" value="ECO:0007669"/>
    <property type="project" value="InterPro"/>
</dbReference>
<dbReference type="CDD" id="cd19051">
    <property type="entry name" value="LGIC_TM_cation"/>
    <property type="match status" value="1"/>
</dbReference>
<dbReference type="InterPro" id="IPR036719">
    <property type="entry name" value="Neuro-gated_channel_TM_sf"/>
</dbReference>
<feature type="domain" description="Neurotransmitter-gated ion-channel transmembrane" evidence="8">
    <location>
        <begin position="249"/>
        <end position="529"/>
    </location>
</feature>
<dbReference type="SUPFAM" id="SSF90112">
    <property type="entry name" value="Neurotransmitter-gated ion-channel transmembrane pore"/>
    <property type="match status" value="1"/>
</dbReference>
<dbReference type="EnsemblMetazoa" id="XM_038214478.1">
    <property type="protein sequence ID" value="XP_038070406.1"/>
    <property type="gene ID" value="LOC119739505"/>
</dbReference>
<keyword evidence="2 5" id="KW-0812">Transmembrane</keyword>
<evidence type="ECO:0000313" key="10">
    <source>
        <dbReference type="Proteomes" id="UP000887568"/>
    </source>
</evidence>
<evidence type="ECO:0000256" key="1">
    <source>
        <dbReference type="ARBA" id="ARBA00004141"/>
    </source>
</evidence>
<dbReference type="InterPro" id="IPR006202">
    <property type="entry name" value="Neur_chan_lig-bd"/>
</dbReference>
<evidence type="ECO:0000259" key="8">
    <source>
        <dbReference type="Pfam" id="PF02932"/>
    </source>
</evidence>
<comment type="subcellular location">
    <subcellularLocation>
        <location evidence="1">Membrane</location>
        <topology evidence="1">Multi-pass membrane protein</topology>
    </subcellularLocation>
</comment>
<organism evidence="9 10">
    <name type="scientific">Patiria miniata</name>
    <name type="common">Bat star</name>
    <name type="synonym">Asterina miniata</name>
    <dbReference type="NCBI Taxonomy" id="46514"/>
    <lineage>
        <taxon>Eukaryota</taxon>
        <taxon>Metazoa</taxon>
        <taxon>Echinodermata</taxon>
        <taxon>Eleutherozoa</taxon>
        <taxon>Asterozoa</taxon>
        <taxon>Asteroidea</taxon>
        <taxon>Valvatacea</taxon>
        <taxon>Valvatida</taxon>
        <taxon>Asterinidae</taxon>
        <taxon>Patiria</taxon>
    </lineage>
</organism>
<feature type="transmembrane region" description="Helical" evidence="5">
    <location>
        <begin position="244"/>
        <end position="267"/>
    </location>
</feature>
<feature type="region of interest" description="Disordered" evidence="6">
    <location>
        <begin position="393"/>
        <end position="446"/>
    </location>
</feature>
<evidence type="ECO:0000256" key="2">
    <source>
        <dbReference type="ARBA" id="ARBA00022692"/>
    </source>
</evidence>
<reference evidence="9" key="1">
    <citation type="submission" date="2022-11" db="UniProtKB">
        <authorList>
            <consortium name="EnsemblMetazoa"/>
        </authorList>
    </citation>
    <scope>IDENTIFICATION</scope>
</reference>